<evidence type="ECO:0000256" key="2">
    <source>
        <dbReference type="ARBA" id="ARBA00022505"/>
    </source>
</evidence>
<comment type="caution">
    <text evidence="7">The sequence shown here is derived from an EMBL/GenBank/DDBJ whole genome shotgun (WGS) entry which is preliminary data.</text>
</comment>
<evidence type="ECO:0000313" key="7">
    <source>
        <dbReference type="EMBL" id="KOG85626.1"/>
    </source>
</evidence>
<accession>A0ABR5IWV5</accession>
<keyword evidence="8" id="KW-1185">Reference proteome</keyword>
<feature type="domain" description="Oxidoreductase molybdopterin-binding" evidence="5">
    <location>
        <begin position="52"/>
        <end position="231"/>
    </location>
</feature>
<evidence type="ECO:0000256" key="1">
    <source>
        <dbReference type="ARBA" id="ARBA00001924"/>
    </source>
</evidence>
<dbReference type="Gene3D" id="3.90.420.10">
    <property type="entry name" value="Oxidoreductase, molybdopterin-binding domain"/>
    <property type="match status" value="1"/>
</dbReference>
<dbReference type="SUPFAM" id="SSF81296">
    <property type="entry name" value="E set domains"/>
    <property type="match status" value="1"/>
</dbReference>
<dbReference type="SUPFAM" id="SSF56524">
    <property type="entry name" value="Oxidoreductase molybdopterin-binding domain"/>
    <property type="match status" value="1"/>
</dbReference>
<dbReference type="PRINTS" id="PR00407">
    <property type="entry name" value="EUMOPTERIN"/>
</dbReference>
<evidence type="ECO:0000313" key="8">
    <source>
        <dbReference type="Proteomes" id="UP000037020"/>
    </source>
</evidence>
<name>A0ABR5IWV5_9ACTN</name>
<keyword evidence="2" id="KW-0500">Molybdenum</keyword>
<evidence type="ECO:0000256" key="3">
    <source>
        <dbReference type="ARBA" id="ARBA00022723"/>
    </source>
</evidence>
<feature type="domain" description="Moybdenum cofactor oxidoreductase dimerisation" evidence="6">
    <location>
        <begin position="272"/>
        <end position="310"/>
    </location>
</feature>
<keyword evidence="4" id="KW-0560">Oxidoreductase</keyword>
<comment type="cofactor">
    <cofactor evidence="1">
        <name>Mo-molybdopterin</name>
        <dbReference type="ChEBI" id="CHEBI:71302"/>
    </cofactor>
</comment>
<dbReference type="Proteomes" id="UP000037020">
    <property type="component" value="Unassembled WGS sequence"/>
</dbReference>
<dbReference type="EMBL" id="LGUT01003302">
    <property type="protein sequence ID" value="KOG85626.1"/>
    <property type="molecule type" value="Genomic_DNA"/>
</dbReference>
<organism evidence="7 8">
    <name type="scientific">Streptomyces varsoviensis</name>
    <dbReference type="NCBI Taxonomy" id="67373"/>
    <lineage>
        <taxon>Bacteria</taxon>
        <taxon>Bacillati</taxon>
        <taxon>Actinomycetota</taxon>
        <taxon>Actinomycetes</taxon>
        <taxon>Kitasatosporales</taxon>
        <taxon>Streptomycetaceae</taxon>
        <taxon>Streptomyces</taxon>
    </lineage>
</organism>
<dbReference type="PANTHER" id="PTHR19372">
    <property type="entry name" value="SULFITE REDUCTASE"/>
    <property type="match status" value="1"/>
</dbReference>
<dbReference type="InterPro" id="IPR014756">
    <property type="entry name" value="Ig_E-set"/>
</dbReference>
<feature type="non-terminal residue" evidence="7">
    <location>
        <position position="321"/>
    </location>
</feature>
<sequence length="321" mass="34884">LRPAMAAEGGGIHKPLPPDLFHIHGTNAETVPAALRRTGYHTPNDRFFVRNHTTTPRLDAADWRLTVWGDGLRGAPVEFGYAQLRALPAVTRATCLECAGNGRSYFTSQQGDDVTGTPWTLGAVGAARWRGARLADVLRLAGIRSDAVDVMPRGLDDPYVDDGVDYGRVRRPMPVAKALDDVILAYEMNGEPLPYDHGYPVRIVAPSWVGVASIKWVGDIEVSAAPLSSPWTTEFYRLFGPDHPPGGAPMTVLPVRSTWEIDAGTALPAGVTHRLTGRSWSGGGGVARVDVSTDGGAHWHAARLRDEPSEDGWVRWETDWR</sequence>
<protein>
    <submittedName>
        <fullName evidence="7">Sulfite oxidase</fullName>
    </submittedName>
</protein>
<reference evidence="7 8" key="1">
    <citation type="submission" date="2015-07" db="EMBL/GenBank/DDBJ databases">
        <authorList>
            <person name="Ju K.-S."/>
            <person name="Doroghazi J.R."/>
            <person name="Metcalf W.W."/>
        </authorList>
    </citation>
    <scope>NUCLEOTIDE SEQUENCE [LARGE SCALE GENOMIC DNA]</scope>
    <source>
        <strain evidence="7 8">NRRL B-3589</strain>
    </source>
</reference>
<feature type="non-terminal residue" evidence="7">
    <location>
        <position position="1"/>
    </location>
</feature>
<dbReference type="Pfam" id="PF00174">
    <property type="entry name" value="Oxidored_molyb"/>
    <property type="match status" value="1"/>
</dbReference>
<dbReference type="InterPro" id="IPR008335">
    <property type="entry name" value="Mopterin_OxRdtase_euk"/>
</dbReference>
<evidence type="ECO:0000259" key="6">
    <source>
        <dbReference type="Pfam" id="PF03404"/>
    </source>
</evidence>
<evidence type="ECO:0000259" key="5">
    <source>
        <dbReference type="Pfam" id="PF00174"/>
    </source>
</evidence>
<dbReference type="InterPro" id="IPR000572">
    <property type="entry name" value="OxRdtase_Mopterin-bd_dom"/>
</dbReference>
<dbReference type="InterPro" id="IPR005066">
    <property type="entry name" value="MoCF_OxRdtse_dimer"/>
</dbReference>
<keyword evidence="3" id="KW-0479">Metal-binding</keyword>
<dbReference type="Pfam" id="PF03404">
    <property type="entry name" value="Mo-co_dimer"/>
    <property type="match status" value="1"/>
</dbReference>
<dbReference type="PANTHER" id="PTHR19372:SF7">
    <property type="entry name" value="SULFITE OXIDASE, MITOCHONDRIAL"/>
    <property type="match status" value="1"/>
</dbReference>
<dbReference type="InterPro" id="IPR036374">
    <property type="entry name" value="OxRdtase_Mopterin-bd_sf"/>
</dbReference>
<evidence type="ECO:0000256" key="4">
    <source>
        <dbReference type="ARBA" id="ARBA00023002"/>
    </source>
</evidence>
<dbReference type="Gene3D" id="2.60.40.650">
    <property type="match status" value="1"/>
</dbReference>
<proteinExistence type="predicted"/>
<gene>
    <name evidence="7" type="ORF">ADK38_35620</name>
</gene>